<evidence type="ECO:0000313" key="1">
    <source>
        <dbReference type="EMBL" id="KKS04780.1"/>
    </source>
</evidence>
<organism evidence="1 2">
    <name type="scientific">Candidatus Curtissbacteria bacterium GW2011_GWA2_41_24</name>
    <dbReference type="NCBI Taxonomy" id="1618411"/>
    <lineage>
        <taxon>Bacteria</taxon>
        <taxon>Candidatus Curtissiibacteriota</taxon>
    </lineage>
</organism>
<proteinExistence type="predicted"/>
<dbReference type="AlphaFoldDB" id="A0A0G0VVD1"/>
<dbReference type="EMBL" id="LCBC01000003">
    <property type="protein sequence ID" value="KKS04780.1"/>
    <property type="molecule type" value="Genomic_DNA"/>
</dbReference>
<name>A0A0G0VVD1_9BACT</name>
<accession>A0A0G0VVD1</accession>
<protein>
    <submittedName>
        <fullName evidence="1">Uncharacterized protein</fullName>
    </submittedName>
</protein>
<sequence>MERRVEYLKDLPSEEMIIGFTTSKDGRPCIGMVFNNTEWVFLTTKSAILADQLRKTFAKMQVETITGPAFDWRTSIEKQRLILVQENGRKVNKPVGIFVPADKFDWLATTYTLL</sequence>
<gene>
    <name evidence="1" type="ORF">UU56_C0003G0068</name>
</gene>
<evidence type="ECO:0000313" key="2">
    <source>
        <dbReference type="Proteomes" id="UP000034493"/>
    </source>
</evidence>
<dbReference type="Proteomes" id="UP000034493">
    <property type="component" value="Unassembled WGS sequence"/>
</dbReference>
<reference evidence="1 2" key="1">
    <citation type="journal article" date="2015" name="Nature">
        <title>rRNA introns, odd ribosomes, and small enigmatic genomes across a large radiation of phyla.</title>
        <authorList>
            <person name="Brown C.T."/>
            <person name="Hug L.A."/>
            <person name="Thomas B.C."/>
            <person name="Sharon I."/>
            <person name="Castelle C.J."/>
            <person name="Singh A."/>
            <person name="Wilkins M.J."/>
            <person name="Williams K.H."/>
            <person name="Banfield J.F."/>
        </authorList>
    </citation>
    <scope>NUCLEOTIDE SEQUENCE [LARGE SCALE GENOMIC DNA]</scope>
</reference>
<comment type="caution">
    <text evidence="1">The sequence shown here is derived from an EMBL/GenBank/DDBJ whole genome shotgun (WGS) entry which is preliminary data.</text>
</comment>